<keyword evidence="4" id="KW-1185">Reference proteome</keyword>
<reference evidence="3 4" key="1">
    <citation type="journal article" date="2018" name="Genome Announc.">
        <title>Draft Genome Sequence of "Candidatus Phycosocius bacilliformis," an Alphaproteobacterial Ectosymbiont of the Hydrocarbon-Producing Green Alga Botryococcus braunii.</title>
        <authorList>
            <person name="Tanabe Y."/>
            <person name="Yamaguchi H."/>
            <person name="Watanabe M.M."/>
        </authorList>
    </citation>
    <scope>NUCLEOTIDE SEQUENCE [LARGE SCALE GENOMIC DNA]</scope>
    <source>
        <strain evidence="3 4">BOTRYCO-2</strain>
    </source>
</reference>
<name>A0A2P2ECF6_9PROT</name>
<accession>A0A2P2ECF6</accession>
<dbReference type="Pfam" id="PF01476">
    <property type="entry name" value="LysM"/>
    <property type="match status" value="1"/>
</dbReference>
<dbReference type="Proteomes" id="UP000245086">
    <property type="component" value="Unassembled WGS sequence"/>
</dbReference>
<keyword evidence="1" id="KW-0812">Transmembrane</keyword>
<gene>
    <name evidence="3" type="ORF">PbB2_02409</name>
</gene>
<proteinExistence type="predicted"/>
<evidence type="ECO:0000256" key="1">
    <source>
        <dbReference type="SAM" id="Phobius"/>
    </source>
</evidence>
<keyword evidence="1" id="KW-1133">Transmembrane helix</keyword>
<dbReference type="InterPro" id="IPR018392">
    <property type="entry name" value="LysM"/>
</dbReference>
<evidence type="ECO:0000313" key="3">
    <source>
        <dbReference type="EMBL" id="GBF58721.1"/>
    </source>
</evidence>
<evidence type="ECO:0000313" key="4">
    <source>
        <dbReference type="Proteomes" id="UP000245086"/>
    </source>
</evidence>
<organism evidence="3 4">
    <name type="scientific">Candidatus Phycosocius bacilliformis</name>
    <dbReference type="NCBI Taxonomy" id="1445552"/>
    <lineage>
        <taxon>Bacteria</taxon>
        <taxon>Pseudomonadati</taxon>
        <taxon>Pseudomonadota</taxon>
        <taxon>Alphaproteobacteria</taxon>
        <taxon>Caulobacterales</taxon>
        <taxon>Caulobacterales incertae sedis</taxon>
        <taxon>Candidatus Phycosocius</taxon>
    </lineage>
</organism>
<protein>
    <recommendedName>
        <fullName evidence="2">LysM domain-containing protein</fullName>
    </recommendedName>
</protein>
<dbReference type="AlphaFoldDB" id="A0A2P2ECF6"/>
<evidence type="ECO:0000259" key="2">
    <source>
        <dbReference type="Pfam" id="PF01476"/>
    </source>
</evidence>
<feature type="domain" description="LysM" evidence="2">
    <location>
        <begin position="16"/>
        <end position="39"/>
    </location>
</feature>
<dbReference type="EMBL" id="BFBR01000007">
    <property type="protein sequence ID" value="GBF58721.1"/>
    <property type="molecule type" value="Genomic_DNA"/>
</dbReference>
<comment type="caution">
    <text evidence="3">The sequence shown here is derived from an EMBL/GenBank/DDBJ whole genome shotgun (WGS) entry which is preliminary data.</text>
</comment>
<sequence>MQAVAASLWGDSGLWYKLAQANGLSGDVALSAGQTLRIPAGVMRNTYNAATITPTDPTDTLGDVNPTTPQAAPPKKQKCGVVGQIFLVIIAIAVIAITKGAATKFVTGLLKAATGVTTLSATATAAATFVGSGLAAAAGSVVSQAVGVATGIQEKFSWKDVGMAFISGGLAGGASAEGTFL</sequence>
<dbReference type="RefSeq" id="WP_192576317.1">
    <property type="nucleotide sequence ID" value="NZ_BFBR01000007.1"/>
</dbReference>
<feature type="transmembrane region" description="Helical" evidence="1">
    <location>
        <begin position="81"/>
        <end position="102"/>
    </location>
</feature>
<keyword evidence="1" id="KW-0472">Membrane</keyword>